<organism evidence="2 3">
    <name type="scientific">Monilinia fructicola</name>
    <name type="common">Brown rot fungus</name>
    <name type="synonym">Ciboria fructicola</name>
    <dbReference type="NCBI Taxonomy" id="38448"/>
    <lineage>
        <taxon>Eukaryota</taxon>
        <taxon>Fungi</taxon>
        <taxon>Dikarya</taxon>
        <taxon>Ascomycota</taxon>
        <taxon>Pezizomycotina</taxon>
        <taxon>Leotiomycetes</taxon>
        <taxon>Helotiales</taxon>
        <taxon>Sclerotiniaceae</taxon>
        <taxon>Monilinia</taxon>
    </lineage>
</organism>
<keyword evidence="3" id="KW-1185">Reference proteome</keyword>
<keyword evidence="1" id="KW-0812">Transmembrane</keyword>
<name>A0A5M9JYH5_MONFR</name>
<gene>
    <name evidence="2" type="ORF">EYC84_005271</name>
</gene>
<dbReference type="EMBL" id="VICG01000003">
    <property type="protein sequence ID" value="KAA8573700.1"/>
    <property type="molecule type" value="Genomic_DNA"/>
</dbReference>
<accession>A0A5M9JYH5</accession>
<dbReference type="Proteomes" id="UP000322873">
    <property type="component" value="Unassembled WGS sequence"/>
</dbReference>
<comment type="caution">
    <text evidence="2">The sequence shown here is derived from an EMBL/GenBank/DDBJ whole genome shotgun (WGS) entry which is preliminary data.</text>
</comment>
<evidence type="ECO:0000313" key="2">
    <source>
        <dbReference type="EMBL" id="KAA8573700.1"/>
    </source>
</evidence>
<evidence type="ECO:0000256" key="1">
    <source>
        <dbReference type="SAM" id="Phobius"/>
    </source>
</evidence>
<keyword evidence="1" id="KW-1133">Transmembrane helix</keyword>
<reference evidence="2 3" key="1">
    <citation type="submission" date="2019-06" db="EMBL/GenBank/DDBJ databases">
        <title>Genome Sequence of the Brown Rot Fungal Pathogen Monilinia fructicola.</title>
        <authorList>
            <person name="De Miccolis Angelini R.M."/>
            <person name="Landi L."/>
            <person name="Abate D."/>
            <person name="Pollastro S."/>
            <person name="Romanazzi G."/>
            <person name="Faretra F."/>
        </authorList>
    </citation>
    <scope>NUCLEOTIDE SEQUENCE [LARGE SCALE GENOMIC DNA]</scope>
    <source>
        <strain evidence="2 3">Mfrc123</strain>
    </source>
</reference>
<feature type="transmembrane region" description="Helical" evidence="1">
    <location>
        <begin position="20"/>
        <end position="37"/>
    </location>
</feature>
<sequence length="106" mass="12802">MIQGARLLHRDIIKNPRKSFLYLFSNPLSFHLLPLFVQMRINMLSTLPTHMRLERFLDMTSKLCKENVMWYQPSESLEMLVLLPWPYPQRRRSKTRGNIDKNKTKR</sequence>
<protein>
    <submittedName>
        <fullName evidence="2">Uncharacterized protein</fullName>
    </submittedName>
</protein>
<proteinExistence type="predicted"/>
<keyword evidence="1" id="KW-0472">Membrane</keyword>
<evidence type="ECO:0000313" key="3">
    <source>
        <dbReference type="Proteomes" id="UP000322873"/>
    </source>
</evidence>
<dbReference type="AlphaFoldDB" id="A0A5M9JYH5"/>